<reference evidence="2 3" key="1">
    <citation type="submission" date="2017-04" db="EMBL/GenBank/DDBJ databases">
        <authorList>
            <person name="Afonso C.L."/>
            <person name="Miller P.J."/>
            <person name="Scott M.A."/>
            <person name="Spackman E."/>
            <person name="Goraichik I."/>
            <person name="Dimitrov K.M."/>
            <person name="Suarez D.L."/>
            <person name="Swayne D.E."/>
        </authorList>
    </citation>
    <scope>NUCLEOTIDE SEQUENCE [LARGE SCALE GENOMIC DNA]</scope>
    <source>
        <strain evidence="2 3">DSM 12555</strain>
    </source>
</reference>
<dbReference type="OrthoDB" id="1905191at2"/>
<protein>
    <submittedName>
        <fullName evidence="2">Uncharacterized protein</fullName>
    </submittedName>
</protein>
<dbReference type="RefSeq" id="WP_084117110.1">
    <property type="nucleotide sequence ID" value="NZ_FWXH01000017.1"/>
</dbReference>
<accession>A0A1W1XU38</accession>
<keyword evidence="1" id="KW-0472">Membrane</keyword>
<dbReference type="EMBL" id="FWXH01000017">
    <property type="protein sequence ID" value="SMC27406.1"/>
    <property type="molecule type" value="Genomic_DNA"/>
</dbReference>
<evidence type="ECO:0000313" key="2">
    <source>
        <dbReference type="EMBL" id="SMC27406.1"/>
    </source>
</evidence>
<keyword evidence="1" id="KW-1133">Transmembrane helix</keyword>
<proteinExistence type="predicted"/>
<dbReference type="STRING" id="1121291.SAMN02745134_03165"/>
<sequence>MKFNKKLIYSLLTLLLLCWIGNIIYYKNHIIDNPIFLKHYYSVNSNNFLLYYLDDINSQNKVTNLEFPELGTESIPFSESDLNTDNRYYSLKTLSVTPFYYINGTVPNRYKNKVITKANITFSNGKTQTIKIGQIKLLDNNLKTSSLNQGGVSCSSDNSGDFSFTTDKDIYITGINTKSYYLVKDVIEISIDGKPLSKVKFPIMLRAKYQIDISYNFNFSKNPSVKNNVYLFNLELLTKDLNGNNGITPCYIEMQPNMPDDLNIDVLKNEKGSD</sequence>
<organism evidence="2 3">
    <name type="scientific">Clostridium acidisoli DSM 12555</name>
    <dbReference type="NCBI Taxonomy" id="1121291"/>
    <lineage>
        <taxon>Bacteria</taxon>
        <taxon>Bacillati</taxon>
        <taxon>Bacillota</taxon>
        <taxon>Clostridia</taxon>
        <taxon>Eubacteriales</taxon>
        <taxon>Clostridiaceae</taxon>
        <taxon>Clostridium</taxon>
    </lineage>
</organism>
<gene>
    <name evidence="2" type="ORF">SAMN02745134_03165</name>
</gene>
<keyword evidence="1" id="KW-0812">Transmembrane</keyword>
<evidence type="ECO:0000256" key="1">
    <source>
        <dbReference type="SAM" id="Phobius"/>
    </source>
</evidence>
<dbReference type="AlphaFoldDB" id="A0A1W1XU38"/>
<feature type="transmembrane region" description="Helical" evidence="1">
    <location>
        <begin position="7"/>
        <end position="26"/>
    </location>
</feature>
<evidence type="ECO:0000313" key="3">
    <source>
        <dbReference type="Proteomes" id="UP000192468"/>
    </source>
</evidence>
<keyword evidence="3" id="KW-1185">Reference proteome</keyword>
<dbReference type="Proteomes" id="UP000192468">
    <property type="component" value="Unassembled WGS sequence"/>
</dbReference>
<name>A0A1W1XU38_9CLOT</name>